<proteinExistence type="predicted"/>
<dbReference type="AlphaFoldDB" id="A0AAD1HEQ2"/>
<reference evidence="2 3" key="1">
    <citation type="journal article" date="2019" name="Emerg. Microbes Infect.">
        <title>Comprehensive subspecies identification of 175 nontuberculous mycobacteria species based on 7547 genomic profiles.</title>
        <authorList>
            <person name="Matsumoto Y."/>
            <person name="Kinjo T."/>
            <person name="Motooka D."/>
            <person name="Nabeya D."/>
            <person name="Jung N."/>
            <person name="Uechi K."/>
            <person name="Horii T."/>
            <person name="Iida T."/>
            <person name="Fujita J."/>
            <person name="Nakamura S."/>
        </authorList>
    </citation>
    <scope>NUCLEOTIDE SEQUENCE [LARGE SCALE GENOMIC DNA]</scope>
    <source>
        <strain evidence="2 3">JCM 6375</strain>
    </source>
</reference>
<sequence>MDDLCGAEKAKHCVQVWAVGHIAGVQPHIRRQIYRLMSGMHLRVQDIHYRDVMAGFDQAPRKRGSDESSAAGDEHGS</sequence>
<gene>
    <name evidence="2" type="ORF">MMOR_50140</name>
</gene>
<name>A0AAD1HEQ2_9MYCO</name>
<protein>
    <submittedName>
        <fullName evidence="2">Uncharacterized protein</fullName>
    </submittedName>
</protein>
<dbReference type="EMBL" id="AP022560">
    <property type="protein sequence ID" value="BBX04078.1"/>
    <property type="molecule type" value="Genomic_DNA"/>
</dbReference>
<dbReference type="KEGG" id="mmor:MMOR_50140"/>
<dbReference type="Proteomes" id="UP000466681">
    <property type="component" value="Chromosome"/>
</dbReference>
<accession>A0AAD1HEQ2</accession>
<feature type="compositionally biased region" description="Basic and acidic residues" evidence="1">
    <location>
        <begin position="59"/>
        <end position="77"/>
    </location>
</feature>
<keyword evidence="3" id="KW-1185">Reference proteome</keyword>
<evidence type="ECO:0000256" key="1">
    <source>
        <dbReference type="SAM" id="MobiDB-lite"/>
    </source>
</evidence>
<evidence type="ECO:0000313" key="2">
    <source>
        <dbReference type="EMBL" id="BBX04078.1"/>
    </source>
</evidence>
<evidence type="ECO:0000313" key="3">
    <source>
        <dbReference type="Proteomes" id="UP000466681"/>
    </source>
</evidence>
<organism evidence="2 3">
    <name type="scientific">Mycolicibacterium moriokaense</name>
    <dbReference type="NCBI Taxonomy" id="39691"/>
    <lineage>
        <taxon>Bacteria</taxon>
        <taxon>Bacillati</taxon>
        <taxon>Actinomycetota</taxon>
        <taxon>Actinomycetes</taxon>
        <taxon>Mycobacteriales</taxon>
        <taxon>Mycobacteriaceae</taxon>
        <taxon>Mycolicibacterium</taxon>
    </lineage>
</organism>
<feature type="region of interest" description="Disordered" evidence="1">
    <location>
        <begin position="57"/>
        <end position="77"/>
    </location>
</feature>